<protein>
    <submittedName>
        <fullName evidence="1">Uncharacterized protein</fullName>
    </submittedName>
</protein>
<gene>
    <name evidence="1" type="ORF">DFH07DRAFT_968336</name>
</gene>
<keyword evidence="2" id="KW-1185">Reference proteome</keyword>
<dbReference type="EMBL" id="JARJLG010000174">
    <property type="protein sequence ID" value="KAJ7732575.1"/>
    <property type="molecule type" value="Genomic_DNA"/>
</dbReference>
<dbReference type="Proteomes" id="UP001215280">
    <property type="component" value="Unassembled WGS sequence"/>
</dbReference>
<dbReference type="AlphaFoldDB" id="A0AAD7I2H1"/>
<evidence type="ECO:0000313" key="1">
    <source>
        <dbReference type="EMBL" id="KAJ7732575.1"/>
    </source>
</evidence>
<organism evidence="1 2">
    <name type="scientific">Mycena maculata</name>
    <dbReference type="NCBI Taxonomy" id="230809"/>
    <lineage>
        <taxon>Eukaryota</taxon>
        <taxon>Fungi</taxon>
        <taxon>Dikarya</taxon>
        <taxon>Basidiomycota</taxon>
        <taxon>Agaricomycotina</taxon>
        <taxon>Agaricomycetes</taxon>
        <taxon>Agaricomycetidae</taxon>
        <taxon>Agaricales</taxon>
        <taxon>Marasmiineae</taxon>
        <taxon>Mycenaceae</taxon>
        <taxon>Mycena</taxon>
    </lineage>
</organism>
<sequence>MPVISVVLVVVYPPAALCPHRTENLDCHVVHYPSTFISFPVHLALVQASTHSDSPAFRLRLRIALPPSPARPPAPHSNRAVLDIDIDIALSE</sequence>
<accession>A0AAD7I2H1</accession>
<evidence type="ECO:0000313" key="2">
    <source>
        <dbReference type="Proteomes" id="UP001215280"/>
    </source>
</evidence>
<proteinExistence type="predicted"/>
<comment type="caution">
    <text evidence="1">The sequence shown here is derived from an EMBL/GenBank/DDBJ whole genome shotgun (WGS) entry which is preliminary data.</text>
</comment>
<name>A0AAD7I2H1_9AGAR</name>
<reference evidence="1" key="1">
    <citation type="submission" date="2023-03" db="EMBL/GenBank/DDBJ databases">
        <title>Massive genome expansion in bonnet fungi (Mycena s.s.) driven by repeated elements and novel gene families across ecological guilds.</title>
        <authorList>
            <consortium name="Lawrence Berkeley National Laboratory"/>
            <person name="Harder C.B."/>
            <person name="Miyauchi S."/>
            <person name="Viragh M."/>
            <person name="Kuo A."/>
            <person name="Thoen E."/>
            <person name="Andreopoulos B."/>
            <person name="Lu D."/>
            <person name="Skrede I."/>
            <person name="Drula E."/>
            <person name="Henrissat B."/>
            <person name="Morin E."/>
            <person name="Kohler A."/>
            <person name="Barry K."/>
            <person name="LaButti K."/>
            <person name="Morin E."/>
            <person name="Salamov A."/>
            <person name="Lipzen A."/>
            <person name="Mereny Z."/>
            <person name="Hegedus B."/>
            <person name="Baldrian P."/>
            <person name="Stursova M."/>
            <person name="Weitz H."/>
            <person name="Taylor A."/>
            <person name="Grigoriev I.V."/>
            <person name="Nagy L.G."/>
            <person name="Martin F."/>
            <person name="Kauserud H."/>
        </authorList>
    </citation>
    <scope>NUCLEOTIDE SEQUENCE</scope>
    <source>
        <strain evidence="1">CBHHK188m</strain>
    </source>
</reference>